<dbReference type="Proteomes" id="UP000600101">
    <property type="component" value="Unassembled WGS sequence"/>
</dbReference>
<evidence type="ECO:0000313" key="2">
    <source>
        <dbReference type="EMBL" id="MBC4019420.1"/>
    </source>
</evidence>
<dbReference type="Gene3D" id="1.20.1050.10">
    <property type="match status" value="1"/>
</dbReference>
<dbReference type="Pfam" id="PF14497">
    <property type="entry name" value="GST_C_3"/>
    <property type="match status" value="1"/>
</dbReference>
<feature type="domain" description="GST C-terminal" evidence="1">
    <location>
        <begin position="1"/>
        <end position="112"/>
    </location>
</feature>
<organism evidence="2 3">
    <name type="scientific">Siccirubricoccus deserti</name>
    <dbReference type="NCBI Taxonomy" id="2013562"/>
    <lineage>
        <taxon>Bacteria</taxon>
        <taxon>Pseudomonadati</taxon>
        <taxon>Pseudomonadota</taxon>
        <taxon>Alphaproteobacteria</taxon>
        <taxon>Acetobacterales</taxon>
        <taxon>Roseomonadaceae</taxon>
        <taxon>Siccirubricoccus</taxon>
    </lineage>
</organism>
<proteinExistence type="predicted"/>
<dbReference type="InterPro" id="IPR004046">
    <property type="entry name" value="GST_C"/>
</dbReference>
<evidence type="ECO:0000259" key="1">
    <source>
        <dbReference type="PROSITE" id="PS50405"/>
    </source>
</evidence>
<comment type="caution">
    <text evidence="2">The sequence shown here is derived from an EMBL/GenBank/DDBJ whole genome shotgun (WGS) entry which is preliminary data.</text>
</comment>
<protein>
    <submittedName>
        <fullName evidence="2">Glutathione S-transferase family protein</fullName>
    </submittedName>
</protein>
<dbReference type="AlphaFoldDB" id="A0A9X0UKP9"/>
<accession>A0A9X0UKP9</accession>
<dbReference type="PROSITE" id="PS50405">
    <property type="entry name" value="GST_CTER"/>
    <property type="match status" value="1"/>
</dbReference>
<gene>
    <name evidence="2" type="ORF">H7965_29985</name>
</gene>
<dbReference type="InterPro" id="IPR036282">
    <property type="entry name" value="Glutathione-S-Trfase_C_sf"/>
</dbReference>
<dbReference type="InterPro" id="IPR010987">
    <property type="entry name" value="Glutathione-S-Trfase_C-like"/>
</dbReference>
<sequence>MTRLLALAVGAAERLVQAFYEERRRPDEKVWPEQVEKLHAQVRGGLDTLEAALGGEWLAIGRMTQVDVTTTCLLDSVEHLAPALAQDRYPRLKGLRDRVDAIPAVGATKFKA</sequence>
<keyword evidence="3" id="KW-1185">Reference proteome</keyword>
<dbReference type="EMBL" id="JACOMF010000230">
    <property type="protein sequence ID" value="MBC4019420.1"/>
    <property type="molecule type" value="Genomic_DNA"/>
</dbReference>
<evidence type="ECO:0000313" key="3">
    <source>
        <dbReference type="Proteomes" id="UP000600101"/>
    </source>
</evidence>
<reference evidence="2" key="1">
    <citation type="submission" date="2020-08" db="EMBL/GenBank/DDBJ databases">
        <authorList>
            <person name="Hu Y."/>
            <person name="Nguyen S.V."/>
            <person name="Li F."/>
            <person name="Fanning S."/>
        </authorList>
    </citation>
    <scope>NUCLEOTIDE SEQUENCE</scope>
    <source>
        <strain evidence="2">SYSU D8009</strain>
    </source>
</reference>
<dbReference type="SUPFAM" id="SSF47616">
    <property type="entry name" value="GST C-terminal domain-like"/>
    <property type="match status" value="1"/>
</dbReference>
<name>A0A9X0UKP9_9PROT</name>